<dbReference type="SUPFAM" id="SSF52833">
    <property type="entry name" value="Thioredoxin-like"/>
    <property type="match status" value="1"/>
</dbReference>
<keyword evidence="3" id="KW-0575">Peroxidase</keyword>
<evidence type="ECO:0000313" key="12">
    <source>
        <dbReference type="EMBL" id="EQD27346.1"/>
    </source>
</evidence>
<evidence type="ECO:0000256" key="9">
    <source>
        <dbReference type="ARBA" id="ARBA00038489"/>
    </source>
</evidence>
<feature type="domain" description="Thioredoxin" evidence="11">
    <location>
        <begin position="2"/>
        <end position="148"/>
    </location>
</feature>
<comment type="caution">
    <text evidence="12">The sequence shown here is derived from an EMBL/GenBank/DDBJ whole genome shotgun (WGS) entry which is preliminary data.</text>
</comment>
<evidence type="ECO:0000256" key="6">
    <source>
        <dbReference type="ARBA" id="ARBA00023157"/>
    </source>
</evidence>
<evidence type="ECO:0000256" key="2">
    <source>
        <dbReference type="ARBA" id="ARBA00013017"/>
    </source>
</evidence>
<evidence type="ECO:0000256" key="10">
    <source>
        <dbReference type="ARBA" id="ARBA00049091"/>
    </source>
</evidence>
<gene>
    <name evidence="12" type="ORF">B1B_19188</name>
</gene>
<dbReference type="EC" id="1.11.1.24" evidence="2"/>
<dbReference type="PANTHER" id="PTHR42801">
    <property type="entry name" value="THIOREDOXIN-DEPENDENT PEROXIDE REDUCTASE"/>
    <property type="match status" value="1"/>
</dbReference>
<dbReference type="InterPro" id="IPR050924">
    <property type="entry name" value="Peroxiredoxin_BCP/PrxQ"/>
</dbReference>
<dbReference type="Gene3D" id="3.40.30.10">
    <property type="entry name" value="Glutaredoxin"/>
    <property type="match status" value="1"/>
</dbReference>
<comment type="catalytic activity">
    <reaction evidence="10">
        <text>a hydroperoxide + [thioredoxin]-dithiol = an alcohol + [thioredoxin]-disulfide + H2O</text>
        <dbReference type="Rhea" id="RHEA:62620"/>
        <dbReference type="Rhea" id="RHEA-COMP:10698"/>
        <dbReference type="Rhea" id="RHEA-COMP:10700"/>
        <dbReference type="ChEBI" id="CHEBI:15377"/>
        <dbReference type="ChEBI" id="CHEBI:29950"/>
        <dbReference type="ChEBI" id="CHEBI:30879"/>
        <dbReference type="ChEBI" id="CHEBI:35924"/>
        <dbReference type="ChEBI" id="CHEBI:50058"/>
        <dbReference type="EC" id="1.11.1.24"/>
    </reaction>
</comment>
<evidence type="ECO:0000259" key="11">
    <source>
        <dbReference type="PROSITE" id="PS51352"/>
    </source>
</evidence>
<dbReference type="GO" id="GO:0005737">
    <property type="term" value="C:cytoplasm"/>
    <property type="evidence" value="ECO:0007669"/>
    <property type="project" value="TreeGrafter"/>
</dbReference>
<dbReference type="PROSITE" id="PS51352">
    <property type="entry name" value="THIOREDOXIN_2"/>
    <property type="match status" value="1"/>
</dbReference>
<dbReference type="GO" id="GO:0045454">
    <property type="term" value="P:cell redox homeostasis"/>
    <property type="evidence" value="ECO:0007669"/>
    <property type="project" value="TreeGrafter"/>
</dbReference>
<dbReference type="EMBL" id="AUZY01012889">
    <property type="protein sequence ID" value="EQD27346.1"/>
    <property type="molecule type" value="Genomic_DNA"/>
</dbReference>
<evidence type="ECO:0000256" key="4">
    <source>
        <dbReference type="ARBA" id="ARBA00022862"/>
    </source>
</evidence>
<dbReference type="InterPro" id="IPR024706">
    <property type="entry name" value="Peroxiredoxin_AhpC-typ"/>
</dbReference>
<protein>
    <recommendedName>
        <fullName evidence="2">thioredoxin-dependent peroxiredoxin</fullName>
        <ecNumber evidence="2">1.11.1.24</ecNumber>
    </recommendedName>
    <alternativeName>
        <fullName evidence="8">Thioredoxin peroxidase</fullName>
    </alternativeName>
</protein>
<keyword evidence="4" id="KW-0049">Antioxidant</keyword>
<name>T0XX05_9ZZZZ</name>
<evidence type="ECO:0000256" key="3">
    <source>
        <dbReference type="ARBA" id="ARBA00022559"/>
    </source>
</evidence>
<evidence type="ECO:0000256" key="8">
    <source>
        <dbReference type="ARBA" id="ARBA00032824"/>
    </source>
</evidence>
<comment type="similarity">
    <text evidence="9">Belongs to the peroxiredoxin family. BCP/PrxQ subfamily.</text>
</comment>
<keyword evidence="7" id="KW-0676">Redox-active center</keyword>
<reference evidence="12" key="2">
    <citation type="journal article" date="2014" name="ISME J.">
        <title>Microbial stratification in low pH oxic and suboxic macroscopic growths along an acid mine drainage.</title>
        <authorList>
            <person name="Mendez-Garcia C."/>
            <person name="Mesa V."/>
            <person name="Sprenger R.R."/>
            <person name="Richter M."/>
            <person name="Diez M.S."/>
            <person name="Solano J."/>
            <person name="Bargiela R."/>
            <person name="Golyshina O.V."/>
            <person name="Manteca A."/>
            <person name="Ramos J.L."/>
            <person name="Gallego J.R."/>
            <person name="Llorente I."/>
            <person name="Martins Dos Santos V.A."/>
            <person name="Jensen O.N."/>
            <person name="Pelaez A.I."/>
            <person name="Sanchez J."/>
            <person name="Ferrer M."/>
        </authorList>
    </citation>
    <scope>NUCLEOTIDE SEQUENCE</scope>
</reference>
<dbReference type="GO" id="GO:0034599">
    <property type="term" value="P:cellular response to oxidative stress"/>
    <property type="evidence" value="ECO:0007669"/>
    <property type="project" value="TreeGrafter"/>
</dbReference>
<dbReference type="PANTHER" id="PTHR42801:SF4">
    <property type="entry name" value="AHPC_TSA FAMILY PROTEIN"/>
    <property type="match status" value="1"/>
</dbReference>
<sequence length="149" mass="16055">MIAIGGLAPDFTAPDEHGTPLTLSSFRGHPAVLFFFPKANSMGCTVETRAFAERFAEFRAAGWTVIGVSVDPVAEQAKFASKCRAEFPLVSDGDRSIARAYGVLGFLGMARRVTFLLDADGKVQEVVNAITPTVHVTRTLERLRAPTAK</sequence>
<reference evidence="12" key="1">
    <citation type="submission" date="2013-08" db="EMBL/GenBank/DDBJ databases">
        <authorList>
            <person name="Mendez C."/>
            <person name="Richter M."/>
            <person name="Ferrer M."/>
            <person name="Sanchez J."/>
        </authorList>
    </citation>
    <scope>NUCLEOTIDE SEQUENCE</scope>
</reference>
<dbReference type="InterPro" id="IPR013766">
    <property type="entry name" value="Thioredoxin_domain"/>
</dbReference>
<comment type="subunit">
    <text evidence="1">Monomer.</text>
</comment>
<dbReference type="GO" id="GO:0008379">
    <property type="term" value="F:thioredoxin peroxidase activity"/>
    <property type="evidence" value="ECO:0007669"/>
    <property type="project" value="TreeGrafter"/>
</dbReference>
<dbReference type="CDD" id="cd03017">
    <property type="entry name" value="PRX_BCP"/>
    <property type="match status" value="1"/>
</dbReference>
<evidence type="ECO:0000256" key="7">
    <source>
        <dbReference type="ARBA" id="ARBA00023284"/>
    </source>
</evidence>
<keyword evidence="5" id="KW-0560">Oxidoreductase</keyword>
<dbReference type="Pfam" id="PF00578">
    <property type="entry name" value="AhpC-TSA"/>
    <property type="match status" value="1"/>
</dbReference>
<proteinExistence type="inferred from homology"/>
<dbReference type="PIRSF" id="PIRSF000239">
    <property type="entry name" value="AHPC"/>
    <property type="match status" value="1"/>
</dbReference>
<accession>T0XX05</accession>
<evidence type="ECO:0000256" key="1">
    <source>
        <dbReference type="ARBA" id="ARBA00011245"/>
    </source>
</evidence>
<dbReference type="InterPro" id="IPR000866">
    <property type="entry name" value="AhpC/TSA"/>
</dbReference>
<organism evidence="12">
    <name type="scientific">mine drainage metagenome</name>
    <dbReference type="NCBI Taxonomy" id="410659"/>
    <lineage>
        <taxon>unclassified sequences</taxon>
        <taxon>metagenomes</taxon>
        <taxon>ecological metagenomes</taxon>
    </lineage>
</organism>
<dbReference type="InterPro" id="IPR036249">
    <property type="entry name" value="Thioredoxin-like_sf"/>
</dbReference>
<dbReference type="AlphaFoldDB" id="T0XX05"/>
<evidence type="ECO:0000256" key="5">
    <source>
        <dbReference type="ARBA" id="ARBA00023002"/>
    </source>
</evidence>
<keyword evidence="6" id="KW-1015">Disulfide bond</keyword>